<dbReference type="HOGENOM" id="CLU_169800_0_0_1"/>
<dbReference type="OrthoDB" id="3227556at2759"/>
<dbReference type="EMBL" id="GL945433">
    <property type="protein sequence ID" value="EGO25129.1"/>
    <property type="molecule type" value="Genomic_DNA"/>
</dbReference>
<dbReference type="KEGG" id="sla:SERLADRAFT_464836"/>
<organism>
    <name type="scientific">Serpula lacrymans var. lacrymans (strain S7.9)</name>
    <name type="common">Dry rot fungus</name>
    <dbReference type="NCBI Taxonomy" id="578457"/>
    <lineage>
        <taxon>Eukaryota</taxon>
        <taxon>Fungi</taxon>
        <taxon>Dikarya</taxon>
        <taxon>Basidiomycota</taxon>
        <taxon>Agaricomycotina</taxon>
        <taxon>Agaricomycetes</taxon>
        <taxon>Agaricomycetidae</taxon>
        <taxon>Boletales</taxon>
        <taxon>Coniophorineae</taxon>
        <taxon>Serpulaceae</taxon>
        <taxon>Serpula</taxon>
    </lineage>
</organism>
<evidence type="ECO:0000313" key="1">
    <source>
        <dbReference type="EMBL" id="EGO25129.1"/>
    </source>
</evidence>
<dbReference type="GeneID" id="18818808"/>
<gene>
    <name evidence="1" type="ORF">SERLADRAFT_464836</name>
</gene>
<protein>
    <submittedName>
        <fullName evidence="1">Uncharacterized protein</fullName>
    </submittedName>
</protein>
<name>F8NU02_SERL9</name>
<dbReference type="AlphaFoldDB" id="F8NU02"/>
<sequence>MYREPNPAFTQSLQKNEILRDLAIFRASDIDLSKLIPDEINKETRPSEGADAVEAEAIRVSTERSYEFVKETRAVLDAFNRGDPEAQGKKIEEIQSKLEEVIKDLSSLRP</sequence>
<dbReference type="Proteomes" id="UP000008064">
    <property type="component" value="Unassembled WGS sequence"/>
</dbReference>
<dbReference type="RefSeq" id="XP_007317251.1">
    <property type="nucleotide sequence ID" value="XM_007317189.1"/>
</dbReference>
<proteinExistence type="predicted"/>
<accession>F8NU02</accession>
<reference evidence="1" key="1">
    <citation type="submission" date="2011-04" db="EMBL/GenBank/DDBJ databases">
        <title>Evolution of plant cell wall degrading machinery underlies the functional diversity of forest fungi.</title>
        <authorList>
            <consortium name="US DOE Joint Genome Institute (JGI-PGF)"/>
            <person name="Eastwood D.C."/>
            <person name="Floudas D."/>
            <person name="Binder M."/>
            <person name="Majcherczyk A."/>
            <person name="Schneider P."/>
            <person name="Aerts A."/>
            <person name="Asiegbu F.O."/>
            <person name="Baker S.E."/>
            <person name="Barry K."/>
            <person name="Bendiksby M."/>
            <person name="Blumentritt M."/>
            <person name="Coutinho P.M."/>
            <person name="Cullen D."/>
            <person name="Cullen D."/>
            <person name="Gathman A."/>
            <person name="Goodell B."/>
            <person name="Henrissat B."/>
            <person name="Ihrmark K."/>
            <person name="Kauserud H."/>
            <person name="Kohler A."/>
            <person name="LaButti K."/>
            <person name="Lapidus A."/>
            <person name="Lavin J.L."/>
            <person name="Lee Y.-H."/>
            <person name="Lindquist E."/>
            <person name="Lilly W."/>
            <person name="Lucas S."/>
            <person name="Morin E."/>
            <person name="Murat C."/>
            <person name="Oguiza J.A."/>
            <person name="Park J."/>
            <person name="Pisabarro A.G."/>
            <person name="Riley R."/>
            <person name="Rosling A."/>
            <person name="Salamov A."/>
            <person name="Schmidt O."/>
            <person name="Schmutz J."/>
            <person name="Skrede I."/>
            <person name="Stenlid J."/>
            <person name="Wiebenga A."/>
            <person name="Xie X."/>
            <person name="Kues U."/>
            <person name="Hibbett D.S."/>
            <person name="Hoffmeister D."/>
            <person name="Hogberg N."/>
            <person name="Martin F."/>
            <person name="Grigoriev I.V."/>
            <person name="Watkinson S.C."/>
        </authorList>
    </citation>
    <scope>NUCLEOTIDE SEQUENCE</scope>
    <source>
        <strain evidence="1">S7.9</strain>
    </source>
</reference>